<comment type="caution">
    <text evidence="2">The sequence shown here is derived from an EMBL/GenBank/DDBJ whole genome shotgun (WGS) entry which is preliminary data.</text>
</comment>
<reference evidence="2" key="1">
    <citation type="journal article" date="2019" name="BMC Genomics">
        <title>A new reference genome for Sorghum bicolor reveals high levels of sequence similarity between sweet and grain genotypes: implications for the genetics of sugar metabolism.</title>
        <authorList>
            <person name="Cooper E.A."/>
            <person name="Brenton Z.W."/>
            <person name="Flinn B.S."/>
            <person name="Jenkins J."/>
            <person name="Shu S."/>
            <person name="Flowers D."/>
            <person name="Luo F."/>
            <person name="Wang Y."/>
            <person name="Xia P."/>
            <person name="Barry K."/>
            <person name="Daum C."/>
            <person name="Lipzen A."/>
            <person name="Yoshinaga Y."/>
            <person name="Schmutz J."/>
            <person name="Saski C."/>
            <person name="Vermerris W."/>
            <person name="Kresovich S."/>
        </authorList>
    </citation>
    <scope>NUCLEOTIDE SEQUENCE</scope>
</reference>
<dbReference type="EMBL" id="CM027681">
    <property type="protein sequence ID" value="KAG0544150.1"/>
    <property type="molecule type" value="Genomic_DNA"/>
</dbReference>
<protein>
    <submittedName>
        <fullName evidence="2">Uncharacterized protein</fullName>
    </submittedName>
</protein>
<gene>
    <name evidence="2" type="ORF">BDA96_02G250300</name>
</gene>
<reference evidence="2" key="2">
    <citation type="submission" date="2020-10" db="EMBL/GenBank/DDBJ databases">
        <authorList>
            <person name="Cooper E.A."/>
            <person name="Brenton Z.W."/>
            <person name="Flinn B.S."/>
            <person name="Jenkins J."/>
            <person name="Shu S."/>
            <person name="Flowers D."/>
            <person name="Luo F."/>
            <person name="Wang Y."/>
            <person name="Xia P."/>
            <person name="Barry K."/>
            <person name="Daum C."/>
            <person name="Lipzen A."/>
            <person name="Yoshinaga Y."/>
            <person name="Schmutz J."/>
            <person name="Saski C."/>
            <person name="Vermerris W."/>
            <person name="Kresovich S."/>
        </authorList>
    </citation>
    <scope>NUCLEOTIDE SEQUENCE</scope>
</reference>
<feature type="compositionally biased region" description="Basic and acidic residues" evidence="1">
    <location>
        <begin position="1"/>
        <end position="10"/>
    </location>
</feature>
<evidence type="ECO:0000256" key="1">
    <source>
        <dbReference type="SAM" id="MobiDB-lite"/>
    </source>
</evidence>
<name>A0A921UUT9_SORBI</name>
<proteinExistence type="predicted"/>
<dbReference type="Proteomes" id="UP000807115">
    <property type="component" value="Chromosome 2"/>
</dbReference>
<sequence>MLRSSSEKVGKKIGSSPVQLRKRRDLHVVYTAKSQDATGSTTQHSAVQVEHDANG</sequence>
<dbReference type="AlphaFoldDB" id="A0A921UUT9"/>
<accession>A0A921UUT9</accession>
<feature type="compositionally biased region" description="Polar residues" evidence="1">
    <location>
        <begin position="33"/>
        <end position="46"/>
    </location>
</feature>
<organism evidence="2 3">
    <name type="scientific">Sorghum bicolor</name>
    <name type="common">Sorghum</name>
    <name type="synonym">Sorghum vulgare</name>
    <dbReference type="NCBI Taxonomy" id="4558"/>
    <lineage>
        <taxon>Eukaryota</taxon>
        <taxon>Viridiplantae</taxon>
        <taxon>Streptophyta</taxon>
        <taxon>Embryophyta</taxon>
        <taxon>Tracheophyta</taxon>
        <taxon>Spermatophyta</taxon>
        <taxon>Magnoliopsida</taxon>
        <taxon>Liliopsida</taxon>
        <taxon>Poales</taxon>
        <taxon>Poaceae</taxon>
        <taxon>PACMAD clade</taxon>
        <taxon>Panicoideae</taxon>
        <taxon>Andropogonodae</taxon>
        <taxon>Andropogoneae</taxon>
        <taxon>Sorghinae</taxon>
        <taxon>Sorghum</taxon>
    </lineage>
</organism>
<evidence type="ECO:0000313" key="3">
    <source>
        <dbReference type="Proteomes" id="UP000807115"/>
    </source>
</evidence>
<evidence type="ECO:0000313" key="2">
    <source>
        <dbReference type="EMBL" id="KAG0544150.1"/>
    </source>
</evidence>
<feature type="region of interest" description="Disordered" evidence="1">
    <location>
        <begin position="33"/>
        <end position="55"/>
    </location>
</feature>
<feature type="region of interest" description="Disordered" evidence="1">
    <location>
        <begin position="1"/>
        <end position="21"/>
    </location>
</feature>